<dbReference type="Gene3D" id="1.20.5.170">
    <property type="match status" value="1"/>
</dbReference>
<dbReference type="CDD" id="cd14686">
    <property type="entry name" value="bZIP"/>
    <property type="match status" value="1"/>
</dbReference>
<keyword evidence="1" id="KW-0175">Coiled coil</keyword>
<dbReference type="EMBL" id="KB454506">
    <property type="protein sequence ID" value="EME29679.1"/>
    <property type="molecule type" value="Genomic_DNA"/>
</dbReference>
<feature type="domain" description="BZIP" evidence="2">
    <location>
        <begin position="281"/>
        <end position="344"/>
    </location>
</feature>
<dbReference type="InterPro" id="IPR046347">
    <property type="entry name" value="bZIP_sf"/>
</dbReference>
<dbReference type="SUPFAM" id="SSF57959">
    <property type="entry name" value="Leucine zipper domain"/>
    <property type="match status" value="1"/>
</dbReference>
<dbReference type="PROSITE" id="PS50217">
    <property type="entry name" value="BZIP"/>
    <property type="match status" value="1"/>
</dbReference>
<dbReference type="InterPro" id="IPR004827">
    <property type="entry name" value="bZIP"/>
</dbReference>
<evidence type="ECO:0000259" key="2">
    <source>
        <dbReference type="PROSITE" id="PS50217"/>
    </source>
</evidence>
<evidence type="ECO:0000313" key="4">
    <source>
        <dbReference type="Proteomes" id="UP000030680"/>
    </source>
</evidence>
<name>M2Y1J0_GALSU</name>
<protein>
    <recommendedName>
        <fullName evidence="2">BZIP domain-containing protein</fullName>
    </recommendedName>
</protein>
<dbReference type="RefSeq" id="XP_005706199.1">
    <property type="nucleotide sequence ID" value="XM_005706142.1"/>
</dbReference>
<proteinExistence type="predicted"/>
<dbReference type="GO" id="GO:0003700">
    <property type="term" value="F:DNA-binding transcription factor activity"/>
    <property type="evidence" value="ECO:0007669"/>
    <property type="project" value="InterPro"/>
</dbReference>
<dbReference type="Proteomes" id="UP000030680">
    <property type="component" value="Unassembled WGS sequence"/>
</dbReference>
<dbReference type="OrthoDB" id="674948at2759"/>
<dbReference type="AlphaFoldDB" id="M2Y1J0"/>
<sequence length="357" mass="41594">MMALNKDKEKEGEEQGLRYQVRKRISPLPISQTYIPEYYYSRVSPVHQVKASRGELLSESWSVWEARNGLWSPELEQNCSPSLFLHTPTSSTGKHLTESLREWAQTEQWSNDDTVVVQTTSENTVLAKQEKVTYAKELPQKTLLTELANSVCYPPQENSRRSNIDDSNNVVWLSKTNTQMDALQNGIPAEDEQKCKGSYVQEQAEPFYSDSLSIRVEDRHPFNTPTEEQYSIQFVNQLNKIGTQPNEIFSNNDETQCRWKSPQSSNEMHCSSKKRSVKDDIEMRAARIMRNREAAQRSRQNAKAKLQYLEKENKRLRSNLYILERENFWLRKQVELVQNCVSQLKENTMNKYSDMSM</sequence>
<evidence type="ECO:0000313" key="3">
    <source>
        <dbReference type="EMBL" id="EME29679.1"/>
    </source>
</evidence>
<feature type="coiled-coil region" evidence="1">
    <location>
        <begin position="285"/>
        <end position="326"/>
    </location>
</feature>
<keyword evidence="4" id="KW-1185">Reference proteome</keyword>
<dbReference type="GeneID" id="17088457"/>
<gene>
    <name evidence="3" type="ORF">Gasu_29020</name>
</gene>
<dbReference type="Gramene" id="EME29679">
    <property type="protein sequence ID" value="EME29679"/>
    <property type="gene ID" value="Gasu_29020"/>
</dbReference>
<accession>M2Y1J0</accession>
<evidence type="ECO:0000256" key="1">
    <source>
        <dbReference type="SAM" id="Coils"/>
    </source>
</evidence>
<reference evidence="4" key="1">
    <citation type="journal article" date="2013" name="Science">
        <title>Gene transfer from bacteria and archaea facilitated evolution of an extremophilic eukaryote.</title>
        <authorList>
            <person name="Schonknecht G."/>
            <person name="Chen W.H."/>
            <person name="Ternes C.M."/>
            <person name="Barbier G.G."/>
            <person name="Shrestha R.P."/>
            <person name="Stanke M."/>
            <person name="Brautigam A."/>
            <person name="Baker B.J."/>
            <person name="Banfield J.F."/>
            <person name="Garavito R.M."/>
            <person name="Carr K."/>
            <person name="Wilkerson C."/>
            <person name="Rensing S.A."/>
            <person name="Gagneul D."/>
            <person name="Dickenson N.E."/>
            <person name="Oesterhelt C."/>
            <person name="Lercher M.J."/>
            <person name="Weber A.P."/>
        </authorList>
    </citation>
    <scope>NUCLEOTIDE SEQUENCE [LARGE SCALE GENOMIC DNA]</scope>
    <source>
        <strain evidence="4">074W</strain>
    </source>
</reference>
<organism evidence="3 4">
    <name type="scientific">Galdieria sulphuraria</name>
    <name type="common">Red alga</name>
    <dbReference type="NCBI Taxonomy" id="130081"/>
    <lineage>
        <taxon>Eukaryota</taxon>
        <taxon>Rhodophyta</taxon>
        <taxon>Bangiophyceae</taxon>
        <taxon>Galdieriales</taxon>
        <taxon>Galdieriaceae</taxon>
        <taxon>Galdieria</taxon>
    </lineage>
</organism>
<dbReference type="KEGG" id="gsl:Gasu_29020"/>